<keyword evidence="4" id="KW-0333">Golgi apparatus</keyword>
<dbReference type="InterPro" id="IPR039755">
    <property type="entry name" value="TBC1D23"/>
</dbReference>
<protein>
    <recommendedName>
        <fullName evidence="2">TBC1 domain family member 23</fullName>
    </recommendedName>
</protein>
<evidence type="ECO:0000256" key="3">
    <source>
        <dbReference type="ARBA" id="ARBA00022473"/>
    </source>
</evidence>
<accession>A0A0X3Q034</accession>
<dbReference type="CDD" id="cd20788">
    <property type="entry name" value="TBC1D23_C-like"/>
    <property type="match status" value="1"/>
</dbReference>
<sequence>MGENRFSWHCSPQLGLATPEKFTRMASLSAESSLEDISVDKSWETELEIALLENADFAKVRSICGLRPVPARLRHDLWRSCLHVETNSSSVGGMSSFTDVFDLSAQEILHAHCAQAASSVIARLQRAAESEAEASTDAPRLPSVVRLTSDFESVLTHFSKTYDLSFAEDNGWISVLGTLYTVLWPINRSDLYAYFTAVFHRFVASCGSVGSARSCNAFRLLLQYHEPRLCNFLDSHKLAPECYARPWFESLFANCLQEDTLLALWDLQFLLNTPHFGMFVALVLLVNAKDELMGIQEVEQEEPEDGEINHAGDDIYVKTEDPATVDKDNASATKDPVAEPKSRDELLAKLRSLANPMQTTDVAALVDLTLAYARNTPNSFFNNYLPLVFGSPPELNNEDHRLLTNALSLLVSVEEILDAQAMRFASDADDLPPAATSSGVRFLLVDCRPADQYNAGHLATAFYLDTELMLSNPPEFTTIVKALLQSQQRGIASGSKAAGEHIVFMGSGRAAEDRIANMVVAHFLRLGTPYVSLVDGGYAALHEALGPLEFNNRIVSHDPDLCFVCASNEGSRMAELAHKGQQSLVPPPPTNGHSEGRQQQPQSRPSPPGNPAGVFSKLSNLLKKPATATSTTSVTRKQVPTRKESPVVPALPTSMTTSASAPTKPVGSYRNTAAVFSIDDGDEEDEEEEGADLSFKALVLNHPSLGMRGAPERKGRFSDVPGVALSLEHSAPGETVDFQACRQMSEVKKYFECRLLDASNQLSDNGLILLLERQFVVVQERRQVLADTIATLNHFVQGAFVKRLVAKTGSSHPTEVKQDGRIVASIPFNSMVRITSNKRVPELITFHFSRTDDLLSESLEFVRVYIHKAGDAVKAIKLAVFNVEGEGAL</sequence>
<name>A0A0X3Q034_SCHSO</name>
<dbReference type="Pfam" id="PF00581">
    <property type="entry name" value="Rhodanese"/>
    <property type="match status" value="1"/>
</dbReference>
<dbReference type="GO" id="GO:0099041">
    <property type="term" value="P:vesicle tethering to Golgi"/>
    <property type="evidence" value="ECO:0007669"/>
    <property type="project" value="TreeGrafter"/>
</dbReference>
<dbReference type="EMBL" id="GEEE01005946">
    <property type="protein sequence ID" value="JAP57279.1"/>
    <property type="molecule type" value="Transcribed_RNA"/>
</dbReference>
<dbReference type="PROSITE" id="PS50206">
    <property type="entry name" value="RHODANESE_3"/>
    <property type="match status" value="1"/>
</dbReference>
<dbReference type="PROSITE" id="PS50086">
    <property type="entry name" value="TBC_RABGAP"/>
    <property type="match status" value="1"/>
</dbReference>
<evidence type="ECO:0000256" key="2">
    <source>
        <dbReference type="ARBA" id="ARBA00014207"/>
    </source>
</evidence>
<dbReference type="InterPro" id="IPR000195">
    <property type="entry name" value="Rab-GAP-TBC_dom"/>
</dbReference>
<dbReference type="Gene3D" id="1.10.472.80">
    <property type="entry name" value="Ypt/Rab-GAP domain of gyp1p, domain 3"/>
    <property type="match status" value="1"/>
</dbReference>
<evidence type="ECO:0000256" key="5">
    <source>
        <dbReference type="SAM" id="MobiDB-lite"/>
    </source>
</evidence>
<dbReference type="Pfam" id="PF00566">
    <property type="entry name" value="RabGAP-TBC"/>
    <property type="match status" value="1"/>
</dbReference>
<comment type="subcellular location">
    <subcellularLocation>
        <location evidence="1">Golgi apparatus</location>
        <location evidence="1">trans-Golgi network</location>
    </subcellularLocation>
</comment>
<feature type="domain" description="Rhodanese" evidence="7">
    <location>
        <begin position="438"/>
        <end position="550"/>
    </location>
</feature>
<dbReference type="GO" id="GO:0042147">
    <property type="term" value="P:retrograde transport, endosome to Golgi"/>
    <property type="evidence" value="ECO:0007669"/>
    <property type="project" value="InterPro"/>
</dbReference>
<evidence type="ECO:0000259" key="6">
    <source>
        <dbReference type="PROSITE" id="PS50086"/>
    </source>
</evidence>
<gene>
    <name evidence="8" type="ORF">TR137240</name>
</gene>
<dbReference type="PANTHER" id="PTHR13297:SF5">
    <property type="entry name" value="TBC1 DOMAIN FAMILY MEMBER 23"/>
    <property type="match status" value="1"/>
</dbReference>
<dbReference type="Gene3D" id="3.40.250.10">
    <property type="entry name" value="Rhodanese-like domain"/>
    <property type="match status" value="1"/>
</dbReference>
<dbReference type="GO" id="GO:0005829">
    <property type="term" value="C:cytosol"/>
    <property type="evidence" value="ECO:0007669"/>
    <property type="project" value="GOC"/>
</dbReference>
<feature type="compositionally biased region" description="Low complexity" evidence="5">
    <location>
        <begin position="650"/>
        <end position="663"/>
    </location>
</feature>
<evidence type="ECO:0000256" key="1">
    <source>
        <dbReference type="ARBA" id="ARBA00004601"/>
    </source>
</evidence>
<dbReference type="InterPro" id="IPR001763">
    <property type="entry name" value="Rhodanese-like_dom"/>
</dbReference>
<evidence type="ECO:0000259" key="7">
    <source>
        <dbReference type="PROSITE" id="PS50206"/>
    </source>
</evidence>
<organism evidence="8">
    <name type="scientific">Schistocephalus solidus</name>
    <name type="common">Tapeworm</name>
    <dbReference type="NCBI Taxonomy" id="70667"/>
    <lineage>
        <taxon>Eukaryota</taxon>
        <taxon>Metazoa</taxon>
        <taxon>Spiralia</taxon>
        <taxon>Lophotrochozoa</taxon>
        <taxon>Platyhelminthes</taxon>
        <taxon>Cestoda</taxon>
        <taxon>Eucestoda</taxon>
        <taxon>Diphyllobothriidea</taxon>
        <taxon>Diphyllobothriidae</taxon>
        <taxon>Schistocephalus</taxon>
    </lineage>
</organism>
<keyword evidence="3" id="KW-0217">Developmental protein</keyword>
<dbReference type="SMART" id="SM00450">
    <property type="entry name" value="RHOD"/>
    <property type="match status" value="1"/>
</dbReference>
<feature type="domain" description="Rab-GAP TBC" evidence="6">
    <location>
        <begin position="68"/>
        <end position="272"/>
    </location>
</feature>
<proteinExistence type="predicted"/>
<evidence type="ECO:0000313" key="8">
    <source>
        <dbReference type="EMBL" id="JAP57279.1"/>
    </source>
</evidence>
<dbReference type="GO" id="GO:0005802">
    <property type="term" value="C:trans-Golgi network"/>
    <property type="evidence" value="ECO:0007669"/>
    <property type="project" value="TreeGrafter"/>
</dbReference>
<evidence type="ECO:0000256" key="4">
    <source>
        <dbReference type="ARBA" id="ARBA00023034"/>
    </source>
</evidence>
<dbReference type="SUPFAM" id="SSF47923">
    <property type="entry name" value="Ypt/Rab-GAP domain of gyp1p"/>
    <property type="match status" value="1"/>
</dbReference>
<dbReference type="InterPro" id="IPR036873">
    <property type="entry name" value="Rhodanese-like_dom_sf"/>
</dbReference>
<feature type="region of interest" description="Disordered" evidence="5">
    <location>
        <begin position="574"/>
        <end position="666"/>
    </location>
</feature>
<dbReference type="AlphaFoldDB" id="A0A0X3Q034"/>
<dbReference type="InterPro" id="IPR035969">
    <property type="entry name" value="Rab-GAP_TBC_sf"/>
</dbReference>
<dbReference type="PANTHER" id="PTHR13297">
    <property type="entry name" value="TBC1 DOMAIN FAMILY MEMBER 23-RELATED"/>
    <property type="match status" value="1"/>
</dbReference>
<reference evidence="8" key="1">
    <citation type="submission" date="2016-01" db="EMBL/GenBank/DDBJ databases">
        <title>Reference transcriptome for the parasite Schistocephalus solidus: insights into the molecular evolution of parasitism.</title>
        <authorList>
            <person name="Hebert F.O."/>
            <person name="Grambauer S."/>
            <person name="Barber I."/>
            <person name="Landry C.R."/>
            <person name="Aubin-Horth N."/>
        </authorList>
    </citation>
    <scope>NUCLEOTIDE SEQUENCE</scope>
</reference>
<dbReference type="SUPFAM" id="SSF52821">
    <property type="entry name" value="Rhodanese/Cell cycle control phosphatase"/>
    <property type="match status" value="1"/>
</dbReference>
<feature type="compositionally biased region" description="Polar residues" evidence="5">
    <location>
        <begin position="627"/>
        <end position="638"/>
    </location>
</feature>